<dbReference type="InterPro" id="IPR036612">
    <property type="entry name" value="KH_dom_type_1_sf"/>
</dbReference>
<feature type="compositionally biased region" description="Basic residues" evidence="3">
    <location>
        <begin position="1"/>
        <end position="21"/>
    </location>
</feature>
<feature type="compositionally biased region" description="Pro residues" evidence="3">
    <location>
        <begin position="505"/>
        <end position="575"/>
    </location>
</feature>
<dbReference type="InterPro" id="IPR004087">
    <property type="entry name" value="KH_dom"/>
</dbReference>
<dbReference type="PANTHER" id="PTHR10288">
    <property type="entry name" value="KH DOMAIN CONTAINING RNA BINDING PROTEIN"/>
    <property type="match status" value="1"/>
</dbReference>
<dbReference type="GO" id="GO:0003723">
    <property type="term" value="F:RNA binding"/>
    <property type="evidence" value="ECO:0007669"/>
    <property type="project" value="UniProtKB-UniRule"/>
</dbReference>
<dbReference type="Gene3D" id="3.30.310.210">
    <property type="match status" value="1"/>
</dbReference>
<sequence length="859" mass="89920">MPGGGKPKHNNKGGPPPRKRWNPNFGSPNFSSAKRKKPNEEEPADETPIETLYRILCPIRKIGSVLGRGGDIIKSLRAETNAKILVADAVPGSDDRVIIVYSHGSDRPEDAEQEQEQEQDNDGDHGETGNATSNDELNGDGLKPLCPAQDALLKVNDRIAADEILHGGGEELEVAARILIPRNQAGCVIGKGGTIIQQLRADTGAGIRVLPPDTLPPCAMRSDELVQISGIPSLVKKALYQISTYLHVNPRKENPPLKEIIYASTYGGFGSQPPPYENPMWGPPRGPPGPPPPAWGYDPYRNDSSNYGYGSGGYNKGRSDKFEEFFLRLLCPAWRIGGIIGKRGMHVRQLEEETGAHLQVEETMEADERVLAISAKETLSEPVSQVIKALVQLQSHTTPSDEGPVVTKLIVPSQRVGCIIGEGGTIISEMRRRTGAGIRVYTKEMRPNFLSPDDELVEITGNPHTAREALIEVCTRLRTRTLRSGDTVPAAASSYEYPPAESGGYPPPPAGPGYPPPGPGYPPANHGYPPPNPGYPPPGGAYPPPSGSYPPPDASGYPPPSGGYPPPSSGYPPPAAGGYPPSDGGYGGYPPADRAYAPPAEGGYPPANTGYPPASGAYPPANGGYPPPTSGYPPASGGYPQPPAGGTYSQPPPGSEYPPTGTGYPPPAGGYPPTASGYAPPAADGGYPQATHGYHPPSDSGYPAADSGYPPPAQGPGKSPGTGSTVPPPSVYHGYPQPAAGYDSTQVTGHGPESQGYSAQPTPTGYNNANGAFEIRIPTTAVESVIGADGGNIAEIRKISGAKVTVHDPPPGVPECVVEIQGSSEQIQAAQGLIHAYMAQQNAPQSEAPATYQAPATWT</sequence>
<accession>A0AAD5ZBA6</accession>
<evidence type="ECO:0000256" key="1">
    <source>
        <dbReference type="ARBA" id="ARBA00022737"/>
    </source>
</evidence>
<feature type="domain" description="K Homology" evidence="4">
    <location>
        <begin position="769"/>
        <end position="839"/>
    </location>
</feature>
<comment type="caution">
    <text evidence="5">The sequence shown here is derived from an EMBL/GenBank/DDBJ whole genome shotgun (WGS) entry which is preliminary data.</text>
</comment>
<feature type="region of interest" description="Disordered" evidence="3">
    <location>
        <begin position="489"/>
        <end position="765"/>
    </location>
</feature>
<feature type="compositionally biased region" description="Low complexity" evidence="3">
    <location>
        <begin position="489"/>
        <end position="504"/>
    </location>
</feature>
<dbReference type="CDD" id="cd22460">
    <property type="entry name" value="KH-I_PEPPER_rpt2_like"/>
    <property type="match status" value="2"/>
</dbReference>
<dbReference type="Pfam" id="PF00013">
    <property type="entry name" value="KH_1"/>
    <property type="match status" value="5"/>
</dbReference>
<dbReference type="SMART" id="SM00322">
    <property type="entry name" value="KH"/>
    <property type="match status" value="5"/>
</dbReference>
<keyword evidence="2" id="KW-0694">RNA-binding</keyword>
<gene>
    <name evidence="5" type="ORF">LUZ61_019373</name>
</gene>
<feature type="domain" description="K Homology" evidence="4">
    <location>
        <begin position="172"/>
        <end position="247"/>
    </location>
</feature>
<feature type="compositionally biased region" description="Low complexity" evidence="3">
    <location>
        <begin position="671"/>
        <end position="683"/>
    </location>
</feature>
<name>A0AAD5ZBA6_9POAL</name>
<feature type="compositionally biased region" description="Polar residues" evidence="3">
    <location>
        <begin position="755"/>
        <end position="765"/>
    </location>
</feature>
<feature type="domain" description="K Homology" evidence="4">
    <location>
        <begin position="49"/>
        <end position="123"/>
    </location>
</feature>
<dbReference type="Proteomes" id="UP001210211">
    <property type="component" value="Unassembled WGS sequence"/>
</dbReference>
<evidence type="ECO:0000313" key="6">
    <source>
        <dbReference type="Proteomes" id="UP001210211"/>
    </source>
</evidence>
<evidence type="ECO:0000259" key="4">
    <source>
        <dbReference type="SMART" id="SM00322"/>
    </source>
</evidence>
<feature type="domain" description="K Homology" evidence="4">
    <location>
        <begin position="323"/>
        <end position="395"/>
    </location>
</feature>
<feature type="compositionally biased region" description="Low complexity" evidence="3">
    <location>
        <begin position="576"/>
        <end position="624"/>
    </location>
</feature>
<protein>
    <recommendedName>
        <fullName evidence="4">K Homology domain-containing protein</fullName>
    </recommendedName>
</protein>
<dbReference type="PRINTS" id="PR01871">
    <property type="entry name" value="ANNEXINVII"/>
</dbReference>
<feature type="compositionally biased region" description="Low complexity" evidence="3">
    <location>
        <begin position="715"/>
        <end position="725"/>
    </location>
</feature>
<evidence type="ECO:0000256" key="3">
    <source>
        <dbReference type="SAM" id="MobiDB-lite"/>
    </source>
</evidence>
<dbReference type="PROSITE" id="PS50084">
    <property type="entry name" value="KH_TYPE_1"/>
    <property type="match status" value="5"/>
</dbReference>
<dbReference type="SUPFAM" id="SSF54791">
    <property type="entry name" value="Eukaryotic type KH-domain (KH-domain type I)"/>
    <property type="match status" value="5"/>
</dbReference>
<dbReference type="CDD" id="cd22459">
    <property type="entry name" value="KH-I_PEPPER_rpt1_like"/>
    <property type="match status" value="1"/>
</dbReference>
<evidence type="ECO:0000256" key="2">
    <source>
        <dbReference type="PROSITE-ProRule" id="PRU00117"/>
    </source>
</evidence>
<reference evidence="5 6" key="1">
    <citation type="journal article" date="2022" name="Cell">
        <title>Repeat-based holocentromeres influence genome architecture and karyotype evolution.</title>
        <authorList>
            <person name="Hofstatter P.G."/>
            <person name="Thangavel G."/>
            <person name="Lux T."/>
            <person name="Neumann P."/>
            <person name="Vondrak T."/>
            <person name="Novak P."/>
            <person name="Zhang M."/>
            <person name="Costa L."/>
            <person name="Castellani M."/>
            <person name="Scott A."/>
            <person name="Toegelov H."/>
            <person name="Fuchs J."/>
            <person name="Mata-Sucre Y."/>
            <person name="Dias Y."/>
            <person name="Vanzela A.L.L."/>
            <person name="Huettel B."/>
            <person name="Almeida C.C.S."/>
            <person name="Simkova H."/>
            <person name="Souza G."/>
            <person name="Pedrosa-Harand A."/>
            <person name="Macas J."/>
            <person name="Mayer K.F.X."/>
            <person name="Houben A."/>
            <person name="Marques A."/>
        </authorList>
    </citation>
    <scope>NUCLEOTIDE SEQUENCE [LARGE SCALE GENOMIC DNA]</scope>
    <source>
        <strain evidence="5">RhyTen1mFocal</strain>
    </source>
</reference>
<proteinExistence type="predicted"/>
<feature type="domain" description="K Homology" evidence="4">
    <location>
        <begin position="403"/>
        <end position="478"/>
    </location>
</feature>
<keyword evidence="1" id="KW-0677">Repeat</keyword>
<dbReference type="Gene3D" id="3.30.1370.10">
    <property type="entry name" value="K Homology domain, type 1"/>
    <property type="match status" value="3"/>
</dbReference>
<feature type="compositionally biased region" description="Low complexity" evidence="3">
    <location>
        <begin position="632"/>
        <end position="649"/>
    </location>
</feature>
<evidence type="ECO:0000313" key="5">
    <source>
        <dbReference type="EMBL" id="KAJ3690209.1"/>
    </source>
</evidence>
<dbReference type="AlphaFoldDB" id="A0AAD5ZBA6"/>
<feature type="region of interest" description="Disordered" evidence="3">
    <location>
        <begin position="105"/>
        <end position="141"/>
    </location>
</feature>
<feature type="region of interest" description="Disordered" evidence="3">
    <location>
        <begin position="1"/>
        <end position="46"/>
    </location>
</feature>
<dbReference type="InterPro" id="IPR004088">
    <property type="entry name" value="KH_dom_type_1"/>
</dbReference>
<feature type="compositionally biased region" description="Acidic residues" evidence="3">
    <location>
        <begin position="111"/>
        <end position="121"/>
    </location>
</feature>
<organism evidence="5 6">
    <name type="scientific">Rhynchospora tenuis</name>
    <dbReference type="NCBI Taxonomy" id="198213"/>
    <lineage>
        <taxon>Eukaryota</taxon>
        <taxon>Viridiplantae</taxon>
        <taxon>Streptophyta</taxon>
        <taxon>Embryophyta</taxon>
        <taxon>Tracheophyta</taxon>
        <taxon>Spermatophyta</taxon>
        <taxon>Magnoliopsida</taxon>
        <taxon>Liliopsida</taxon>
        <taxon>Poales</taxon>
        <taxon>Cyperaceae</taxon>
        <taxon>Cyperoideae</taxon>
        <taxon>Rhynchosporeae</taxon>
        <taxon>Rhynchospora</taxon>
    </lineage>
</organism>
<keyword evidence="6" id="KW-1185">Reference proteome</keyword>
<dbReference type="EMBL" id="JAMRDG010000002">
    <property type="protein sequence ID" value="KAJ3690209.1"/>
    <property type="molecule type" value="Genomic_DNA"/>
</dbReference>